<dbReference type="GO" id="GO:0016746">
    <property type="term" value="F:acyltransferase activity"/>
    <property type="evidence" value="ECO:0007669"/>
    <property type="project" value="UniProtKB-KW"/>
</dbReference>
<dbReference type="EC" id="2.3.1.-" evidence="6"/>
<gene>
    <name evidence="6" type="ORF">SM757_05185</name>
</gene>
<dbReference type="InterPro" id="IPR018357">
    <property type="entry name" value="Hexapep_transf_CS"/>
</dbReference>
<dbReference type="EMBL" id="JAXOJX010000005">
    <property type="protein sequence ID" value="MDZ5455959.1"/>
    <property type="molecule type" value="Genomic_DNA"/>
</dbReference>
<dbReference type="InterPro" id="IPR001451">
    <property type="entry name" value="Hexapep"/>
</dbReference>
<dbReference type="Proteomes" id="UP001293718">
    <property type="component" value="Unassembled WGS sequence"/>
</dbReference>
<evidence type="ECO:0000256" key="5">
    <source>
        <dbReference type="SAM" id="SignalP"/>
    </source>
</evidence>
<evidence type="ECO:0000256" key="1">
    <source>
        <dbReference type="ARBA" id="ARBA00007274"/>
    </source>
</evidence>
<feature type="chain" id="PRO_5045372436" evidence="5">
    <location>
        <begin position="19"/>
        <end position="194"/>
    </location>
</feature>
<feature type="signal peptide" evidence="5">
    <location>
        <begin position="1"/>
        <end position="18"/>
    </location>
</feature>
<evidence type="ECO:0000256" key="4">
    <source>
        <dbReference type="ARBA" id="ARBA00023315"/>
    </source>
</evidence>
<evidence type="ECO:0000313" key="6">
    <source>
        <dbReference type="EMBL" id="MDZ5455959.1"/>
    </source>
</evidence>
<dbReference type="PANTHER" id="PTHR23416:SF23">
    <property type="entry name" value="ACETYLTRANSFERASE C18B11.09C-RELATED"/>
    <property type="match status" value="1"/>
</dbReference>
<comment type="similarity">
    <text evidence="1">Belongs to the transferase hexapeptide repeat family.</text>
</comment>
<accession>A0ABU5IA29</accession>
<dbReference type="Pfam" id="PF00132">
    <property type="entry name" value="Hexapep"/>
    <property type="match status" value="1"/>
</dbReference>
<evidence type="ECO:0000256" key="2">
    <source>
        <dbReference type="ARBA" id="ARBA00022679"/>
    </source>
</evidence>
<dbReference type="SUPFAM" id="SSF51161">
    <property type="entry name" value="Trimeric LpxA-like enzymes"/>
    <property type="match status" value="1"/>
</dbReference>
<dbReference type="PANTHER" id="PTHR23416">
    <property type="entry name" value="SIALIC ACID SYNTHASE-RELATED"/>
    <property type="match status" value="1"/>
</dbReference>
<evidence type="ECO:0000256" key="3">
    <source>
        <dbReference type="ARBA" id="ARBA00022737"/>
    </source>
</evidence>
<name>A0ABU5IA29_9BURK</name>
<dbReference type="RefSeq" id="WP_322464644.1">
    <property type="nucleotide sequence ID" value="NZ_JAXOJX010000005.1"/>
</dbReference>
<keyword evidence="2 6" id="KW-0808">Transferase</keyword>
<dbReference type="CDD" id="cd04647">
    <property type="entry name" value="LbH_MAT_like"/>
    <property type="match status" value="1"/>
</dbReference>
<keyword evidence="3" id="KW-0677">Repeat</keyword>
<comment type="caution">
    <text evidence="6">The sequence shown here is derived from an EMBL/GenBank/DDBJ whole genome shotgun (WGS) entry which is preliminary data.</text>
</comment>
<protein>
    <submittedName>
        <fullName evidence="6">Acyltransferase</fullName>
        <ecNumber evidence="6">2.3.1.-</ecNumber>
    </submittedName>
</protein>
<dbReference type="PROSITE" id="PS00101">
    <property type="entry name" value="HEXAPEP_TRANSFERASES"/>
    <property type="match status" value="1"/>
</dbReference>
<dbReference type="InterPro" id="IPR051159">
    <property type="entry name" value="Hexapeptide_acetyltransf"/>
</dbReference>
<keyword evidence="7" id="KW-1185">Reference proteome</keyword>
<keyword evidence="4 6" id="KW-0012">Acyltransferase</keyword>
<evidence type="ECO:0000313" key="7">
    <source>
        <dbReference type="Proteomes" id="UP001293718"/>
    </source>
</evidence>
<organism evidence="6 7">
    <name type="scientific">Azohydromonas lata</name>
    <dbReference type="NCBI Taxonomy" id="45677"/>
    <lineage>
        <taxon>Bacteria</taxon>
        <taxon>Pseudomonadati</taxon>
        <taxon>Pseudomonadota</taxon>
        <taxon>Betaproteobacteria</taxon>
        <taxon>Burkholderiales</taxon>
        <taxon>Sphaerotilaceae</taxon>
        <taxon>Azohydromonas</taxon>
    </lineage>
</organism>
<keyword evidence="5" id="KW-0732">Signal</keyword>
<reference evidence="6 7" key="1">
    <citation type="submission" date="2023-11" db="EMBL/GenBank/DDBJ databases">
        <title>Draft genome of Azohydromonas lata strain H1 (DSM1123), a polyhydroxyalkanoate producer.</title>
        <authorList>
            <person name="Traversa D."/>
            <person name="D'Addabbo P."/>
            <person name="Pazzani C."/>
            <person name="Manzari C."/>
            <person name="Chiara M."/>
            <person name="Scrascia M."/>
        </authorList>
    </citation>
    <scope>NUCLEOTIDE SEQUENCE [LARGE SCALE GENOMIC DNA]</scope>
    <source>
        <strain evidence="6 7">H1</strain>
    </source>
</reference>
<sequence length="194" mass="20187">MMVRFLLLAALRPLAALARALRPLTGLWAQARLSAALMEPVPASSRVLGRVELRGTRRVTLGRRLRLHAGQYWETRGAGTIYLGDGVVLGRGVHLVAHAGVYVGAGTVIGEYASVLDTNRFCSGAARQPQDTQVSPVVIGRGVHIGRGAAVLPGVTIGDGAVVGANAVVTRDVPAGTVFGGVPAQPLHRRPAQA</sequence>
<proteinExistence type="inferred from homology"/>
<dbReference type="InterPro" id="IPR011004">
    <property type="entry name" value="Trimer_LpxA-like_sf"/>
</dbReference>
<dbReference type="Gene3D" id="2.160.10.10">
    <property type="entry name" value="Hexapeptide repeat proteins"/>
    <property type="match status" value="1"/>
</dbReference>